<feature type="region of interest" description="Disordered" evidence="1">
    <location>
        <begin position="338"/>
        <end position="357"/>
    </location>
</feature>
<evidence type="ECO:0000313" key="4">
    <source>
        <dbReference type="Proteomes" id="UP000316598"/>
    </source>
</evidence>
<evidence type="ECO:0000313" key="3">
    <source>
        <dbReference type="EMBL" id="TWT50891.1"/>
    </source>
</evidence>
<keyword evidence="2" id="KW-0812">Transmembrane</keyword>
<dbReference type="InterPro" id="IPR038607">
    <property type="entry name" value="PhoD-like_sf"/>
</dbReference>
<feature type="region of interest" description="Disordered" evidence="1">
    <location>
        <begin position="1"/>
        <end position="34"/>
    </location>
</feature>
<evidence type="ECO:0000256" key="2">
    <source>
        <dbReference type="SAM" id="Phobius"/>
    </source>
</evidence>
<name>A0A5C5WLD8_9BACT</name>
<comment type="caution">
    <text evidence="3">The sequence shown here is derived from an EMBL/GenBank/DDBJ whole genome shotgun (WGS) entry which is preliminary data.</text>
</comment>
<dbReference type="SUPFAM" id="SSF56300">
    <property type="entry name" value="Metallo-dependent phosphatases"/>
    <property type="match status" value="1"/>
</dbReference>
<evidence type="ECO:0008006" key="5">
    <source>
        <dbReference type="Google" id="ProtNLM"/>
    </source>
</evidence>
<dbReference type="Proteomes" id="UP000316598">
    <property type="component" value="Unassembled WGS sequence"/>
</dbReference>
<feature type="transmembrane region" description="Helical" evidence="2">
    <location>
        <begin position="44"/>
        <end position="63"/>
    </location>
</feature>
<sequence length="659" mass="73179">MNLFSKQPSLRSFPMKPDTDDTPQQLSQRSPQGLGQRLRLRRHVPWFAILVCCFASLFASPLVHAQQNGKRRPGRIDLSIPKVERSEVICFALYTVHDKTLKLTAQLYPLEEGDDEFARLEIEKNGKWIEVARTDVEKAGWTAPFRVEKWDDSQAWKYRVLHGAEAKYEGTVRKNPVDKDEIVVAGFTGNSIAPAHGGDISRQDLIDNVKKLDADLLFFSGDQVYDHHRHYAAWLKFGRDFGDIIKDCPTVCLPDDHDVGQPNLWGESGKVSTLSGAADGGYSQPGIYVQEVERAQTSHLPDPVDPHEIGQGIGVYFTNLNWGNIDFAVLEDRKFKTGPAGRVPKQGPRPDHIRNPQYDPASVDVKGAILLGQRQLDFIDAWALDWHDAEMKVALSATIFCGGAHIHGDANGRLHADMDSNGWPQTGRNLALKGLRKAFAFHYAGDQHLATIFHHGVDEHRDAIWSFCVPSIANLYLRWWDPIEPGKNREPGSPEYTGDLLDGFNNKVTNYAAANPEKHPAGNLLNTRAAGFGVVRLNKATRDITMECWPRNVDISDPEAEQYPGWPRTISQFDNYNPPSWGELGEITFDVDSPVVQLVDASSGDVLYTVRVNGASFVPHAPQGKTFHVKAGIDAPDAIVVKDASVGSEPQDVKLANGK</sequence>
<keyword evidence="2" id="KW-1133">Transmembrane helix</keyword>
<dbReference type="AlphaFoldDB" id="A0A5C5WLD8"/>
<feature type="compositionally biased region" description="Polar residues" evidence="1">
    <location>
        <begin position="1"/>
        <end position="10"/>
    </location>
</feature>
<proteinExistence type="predicted"/>
<reference evidence="3 4" key="1">
    <citation type="submission" date="2019-02" db="EMBL/GenBank/DDBJ databases">
        <title>Deep-cultivation of Planctomycetes and their phenomic and genomic characterization uncovers novel biology.</title>
        <authorList>
            <person name="Wiegand S."/>
            <person name="Jogler M."/>
            <person name="Boedeker C."/>
            <person name="Pinto D."/>
            <person name="Vollmers J."/>
            <person name="Rivas-Marin E."/>
            <person name="Kohn T."/>
            <person name="Peeters S.H."/>
            <person name="Heuer A."/>
            <person name="Rast P."/>
            <person name="Oberbeckmann S."/>
            <person name="Bunk B."/>
            <person name="Jeske O."/>
            <person name="Meyerdierks A."/>
            <person name="Storesund J.E."/>
            <person name="Kallscheuer N."/>
            <person name="Luecker S."/>
            <person name="Lage O.M."/>
            <person name="Pohl T."/>
            <person name="Merkel B.J."/>
            <person name="Hornburger P."/>
            <person name="Mueller R.-W."/>
            <person name="Bruemmer F."/>
            <person name="Labrenz M."/>
            <person name="Spormann A.M."/>
            <person name="Op Den Camp H."/>
            <person name="Overmann J."/>
            <person name="Amann R."/>
            <person name="Jetten M.S.M."/>
            <person name="Mascher T."/>
            <person name="Medema M.H."/>
            <person name="Devos D.P."/>
            <person name="Kaster A.-K."/>
            <person name="Ovreas L."/>
            <person name="Rohde M."/>
            <person name="Galperin M.Y."/>
            <person name="Jogler C."/>
        </authorList>
    </citation>
    <scope>NUCLEOTIDE SEQUENCE [LARGE SCALE GENOMIC DNA]</scope>
    <source>
        <strain evidence="3 4">Pla22</strain>
    </source>
</reference>
<feature type="compositionally biased region" description="Polar residues" evidence="1">
    <location>
        <begin position="22"/>
        <end position="31"/>
    </location>
</feature>
<dbReference type="InterPro" id="IPR029052">
    <property type="entry name" value="Metallo-depent_PP-like"/>
</dbReference>
<organism evidence="3 4">
    <name type="scientific">Rubripirellula amarantea</name>
    <dbReference type="NCBI Taxonomy" id="2527999"/>
    <lineage>
        <taxon>Bacteria</taxon>
        <taxon>Pseudomonadati</taxon>
        <taxon>Planctomycetota</taxon>
        <taxon>Planctomycetia</taxon>
        <taxon>Pirellulales</taxon>
        <taxon>Pirellulaceae</taxon>
        <taxon>Rubripirellula</taxon>
    </lineage>
</organism>
<keyword evidence="2" id="KW-0472">Membrane</keyword>
<protein>
    <recommendedName>
        <fullName evidence="5">PhoD-like phosphatase</fullName>
    </recommendedName>
</protein>
<accession>A0A5C5WLD8</accession>
<keyword evidence="4" id="KW-1185">Reference proteome</keyword>
<dbReference type="Gene3D" id="3.60.21.70">
    <property type="entry name" value="PhoD-like phosphatase"/>
    <property type="match status" value="1"/>
</dbReference>
<evidence type="ECO:0000256" key="1">
    <source>
        <dbReference type="SAM" id="MobiDB-lite"/>
    </source>
</evidence>
<gene>
    <name evidence="3" type="ORF">Pla22_36340</name>
</gene>
<dbReference type="EMBL" id="SJPI01000002">
    <property type="protein sequence ID" value="TWT50891.1"/>
    <property type="molecule type" value="Genomic_DNA"/>
</dbReference>